<dbReference type="RefSeq" id="WP_079441451.1">
    <property type="nucleotide sequence ID" value="NZ_MZGT01000063.1"/>
</dbReference>
<comment type="caution">
    <text evidence="4">The sequence shown here is derived from an EMBL/GenBank/DDBJ whole genome shotgun (WGS) entry which is preliminary data.</text>
</comment>
<name>A0A1V4IFC5_9CLOT</name>
<dbReference type="AlphaFoldDB" id="A0A1V4IFC5"/>
<dbReference type="Proteomes" id="UP000191056">
    <property type="component" value="Unassembled WGS sequence"/>
</dbReference>
<dbReference type="Pfam" id="PF19127">
    <property type="entry name" value="Choline_bind_3"/>
    <property type="match status" value="1"/>
</dbReference>
<keyword evidence="4" id="KW-0326">Glycosidase</keyword>
<keyword evidence="1" id="KW-0677">Repeat</keyword>
<evidence type="ECO:0000313" key="5">
    <source>
        <dbReference type="Proteomes" id="UP000191056"/>
    </source>
</evidence>
<dbReference type="EMBL" id="MZGT01000063">
    <property type="protein sequence ID" value="OPJ58629.1"/>
    <property type="molecule type" value="Genomic_DNA"/>
</dbReference>
<keyword evidence="3" id="KW-0732">Signal</keyword>
<feature type="repeat" description="Cell wall-binding" evidence="2">
    <location>
        <begin position="458"/>
        <end position="477"/>
    </location>
</feature>
<protein>
    <submittedName>
        <fullName evidence="4">Putative endo-beta-N-acetylglucosaminidase</fullName>
        <ecNumber evidence="4">3.2.1.96</ecNumber>
    </submittedName>
</protein>
<dbReference type="Pfam" id="PF01473">
    <property type="entry name" value="Choline_bind_1"/>
    <property type="match status" value="2"/>
</dbReference>
<feature type="chain" id="PRO_5012144016" evidence="3">
    <location>
        <begin position="30"/>
        <end position="556"/>
    </location>
</feature>
<dbReference type="GO" id="GO:0033925">
    <property type="term" value="F:mannosyl-glycoprotein endo-beta-N-acetylglucosaminidase activity"/>
    <property type="evidence" value="ECO:0007669"/>
    <property type="project" value="UniProtKB-EC"/>
</dbReference>
<keyword evidence="5" id="KW-1185">Reference proteome</keyword>
<dbReference type="InterPro" id="IPR018337">
    <property type="entry name" value="Cell_wall/Cho-bd_repeat"/>
</dbReference>
<dbReference type="PROSITE" id="PS51170">
    <property type="entry name" value="CW"/>
    <property type="match status" value="4"/>
</dbReference>
<evidence type="ECO:0000256" key="2">
    <source>
        <dbReference type="PROSITE-ProRule" id="PRU00591"/>
    </source>
</evidence>
<evidence type="ECO:0000256" key="1">
    <source>
        <dbReference type="ARBA" id="ARBA00022737"/>
    </source>
</evidence>
<gene>
    <name evidence="4" type="primary">lytB_8</name>
    <name evidence="4" type="ORF">CLCHR_37960</name>
</gene>
<feature type="signal peptide" evidence="3">
    <location>
        <begin position="1"/>
        <end position="29"/>
    </location>
</feature>
<sequence>MIKRMTKATSMLVAAAAVVSLIPATGASAATKTLETKEGTIEQAVAFDGGNYIFDGYKSSDDETGVYFNNGDKDKLVEDIDNADSVEAYGTKYAKVVDGNDEYLVDLSTGKIVEDETSEDIKDTLTSKLRSTLNKTDRYGQIASTSDLDLTEITEKQFGQTWYEYAATTSGGAVLNGYVNDAGKYIDTDYVANVSVLKDNKLVKIDNFGEVDSTSKIKVDLASAKTIAEDADYIYRVATVNITFDGVAQPQKTYLQKISKAQGETEDEAYLPKSVASYEITAAFDSEDADDAATSLADLSQYDFRVINGVVYATNNDGSKVTVKTFKLKKDKVTVDGGTTAKLDAYLVEQDVNEDQDVMGTNAVSIDVDGNTWALNKGTIYKFDGSDFVAVYSVDRAFDTLEVYNADSLLAWEDGEDAYATVAKATTTPVDQTPVVNKGWVNTASGWTFYTSAGAQVKGQWVNDGGVWYYIKADGVMATGWVKDGANWYFLNASGAMKTGWVKDGANWYFLNASGAMATGWVQDGGNWYFLNASGAMLSNTTVNGYKLGASGAWVK</sequence>
<dbReference type="OrthoDB" id="1886246at2"/>
<proteinExistence type="predicted"/>
<evidence type="ECO:0000313" key="4">
    <source>
        <dbReference type="EMBL" id="OPJ58629.1"/>
    </source>
</evidence>
<accession>A0A1V4IFC5</accession>
<keyword evidence="4" id="KW-0378">Hydrolase</keyword>
<feature type="repeat" description="Cell wall-binding" evidence="2">
    <location>
        <begin position="498"/>
        <end position="517"/>
    </location>
</feature>
<feature type="repeat" description="Cell wall-binding" evidence="2">
    <location>
        <begin position="518"/>
        <end position="537"/>
    </location>
</feature>
<feature type="repeat" description="Cell wall-binding" evidence="2">
    <location>
        <begin position="478"/>
        <end position="497"/>
    </location>
</feature>
<reference evidence="4 5" key="1">
    <citation type="submission" date="2017-03" db="EMBL/GenBank/DDBJ databases">
        <title>Genome sequence of Clostridium chromiireducens DSM 23318.</title>
        <authorList>
            <person name="Poehlein A."/>
            <person name="Daniel R."/>
        </authorList>
    </citation>
    <scope>NUCLEOTIDE SEQUENCE [LARGE SCALE GENOMIC DNA]</scope>
    <source>
        <strain evidence="4 5">DSM 23318</strain>
    </source>
</reference>
<dbReference type="EC" id="3.2.1.96" evidence="4"/>
<dbReference type="Gene3D" id="2.10.270.10">
    <property type="entry name" value="Cholin Binding"/>
    <property type="match status" value="1"/>
</dbReference>
<dbReference type="SUPFAM" id="SSF69360">
    <property type="entry name" value="Cell wall binding repeat"/>
    <property type="match status" value="1"/>
</dbReference>
<dbReference type="STRING" id="225345.CLCHR_37960"/>
<evidence type="ECO:0000256" key="3">
    <source>
        <dbReference type="SAM" id="SignalP"/>
    </source>
</evidence>
<organism evidence="4 5">
    <name type="scientific">Clostridium chromiireducens</name>
    <dbReference type="NCBI Taxonomy" id="225345"/>
    <lineage>
        <taxon>Bacteria</taxon>
        <taxon>Bacillati</taxon>
        <taxon>Bacillota</taxon>
        <taxon>Clostridia</taxon>
        <taxon>Eubacteriales</taxon>
        <taxon>Clostridiaceae</taxon>
        <taxon>Clostridium</taxon>
    </lineage>
</organism>